<dbReference type="Pfam" id="PF05593">
    <property type="entry name" value="RHS_repeat"/>
    <property type="match status" value="1"/>
</dbReference>
<dbReference type="AlphaFoldDB" id="A0A516SAB8"/>
<dbReference type="InterPro" id="IPR031325">
    <property type="entry name" value="RHS_repeat"/>
</dbReference>
<gene>
    <name evidence="2" type="ORF">FNU76_00785</name>
</gene>
<reference evidence="3" key="1">
    <citation type="submission" date="2019-07" db="EMBL/GenBank/DDBJ databases">
        <title>Chitinimonas sp. nov., isolated from Ny-Alesund, arctica soil.</title>
        <authorList>
            <person name="Xu Q."/>
            <person name="Peng F."/>
        </authorList>
    </citation>
    <scope>NUCLEOTIDE SEQUENCE [LARGE SCALE GENOMIC DNA]</scope>
    <source>
        <strain evidence="3">R3-44</strain>
    </source>
</reference>
<accession>A0A516SAB8</accession>
<evidence type="ECO:0000256" key="1">
    <source>
        <dbReference type="SAM" id="MobiDB-lite"/>
    </source>
</evidence>
<protein>
    <submittedName>
        <fullName evidence="2">RHS repeat protein</fullName>
    </submittedName>
</protein>
<dbReference type="Gene3D" id="2.180.10.10">
    <property type="entry name" value="RHS repeat-associated core"/>
    <property type="match status" value="1"/>
</dbReference>
<sequence length="117" mass="12842">MPWAIASSPSYRTAATAWPNWSPRSTPTAPRWPVLPHALQAKPNEIPQSDTRGSAGPQHITRENYDSAGRLKQRVYPSGRTITYNFNAAGQINQILTPSSTSVLSAISIPTTWARQD</sequence>
<dbReference type="Proteomes" id="UP000317550">
    <property type="component" value="Chromosome"/>
</dbReference>
<name>A0A516SAB8_9NEIS</name>
<evidence type="ECO:0000313" key="3">
    <source>
        <dbReference type="Proteomes" id="UP000317550"/>
    </source>
</evidence>
<organism evidence="2 3">
    <name type="scientific">Chitinimonas arctica</name>
    <dbReference type="NCBI Taxonomy" id="2594795"/>
    <lineage>
        <taxon>Bacteria</taxon>
        <taxon>Pseudomonadati</taxon>
        <taxon>Pseudomonadota</taxon>
        <taxon>Betaproteobacteria</taxon>
        <taxon>Neisseriales</taxon>
        <taxon>Chitinibacteraceae</taxon>
        <taxon>Chitinimonas</taxon>
    </lineage>
</organism>
<keyword evidence="3" id="KW-1185">Reference proteome</keyword>
<evidence type="ECO:0000313" key="2">
    <source>
        <dbReference type="EMBL" id="QDQ24998.1"/>
    </source>
</evidence>
<dbReference type="EMBL" id="CP041730">
    <property type="protein sequence ID" value="QDQ24998.1"/>
    <property type="molecule type" value="Genomic_DNA"/>
</dbReference>
<feature type="region of interest" description="Disordered" evidence="1">
    <location>
        <begin position="1"/>
        <end position="71"/>
    </location>
</feature>
<proteinExistence type="predicted"/>
<dbReference type="KEGG" id="cari:FNU76_00785"/>